<keyword evidence="5" id="KW-1185">Reference proteome</keyword>
<accession>A0AA88Y4S1</accession>
<feature type="compositionally biased region" description="Basic and acidic residues" evidence="2">
    <location>
        <begin position="756"/>
        <end position="771"/>
    </location>
</feature>
<evidence type="ECO:0000256" key="1">
    <source>
        <dbReference type="PROSITE-ProRule" id="PRU00239"/>
    </source>
</evidence>
<dbReference type="InterPro" id="IPR038765">
    <property type="entry name" value="Papain-like_cys_pep_sf"/>
</dbReference>
<protein>
    <recommendedName>
        <fullName evidence="3">Calpain catalytic domain-containing protein</fullName>
    </recommendedName>
</protein>
<feature type="compositionally biased region" description="Polar residues" evidence="2">
    <location>
        <begin position="730"/>
        <end position="742"/>
    </location>
</feature>
<evidence type="ECO:0000256" key="2">
    <source>
        <dbReference type="SAM" id="MobiDB-lite"/>
    </source>
</evidence>
<dbReference type="GO" id="GO:0004198">
    <property type="term" value="F:calcium-dependent cysteine-type endopeptidase activity"/>
    <property type="evidence" value="ECO:0007669"/>
    <property type="project" value="InterPro"/>
</dbReference>
<comment type="caution">
    <text evidence="1">Lacks conserved residue(s) required for the propagation of feature annotation.</text>
</comment>
<dbReference type="Pfam" id="PF00648">
    <property type="entry name" value="Peptidase_C2"/>
    <property type="match status" value="1"/>
</dbReference>
<dbReference type="PANTHER" id="PTHR46298:SF1">
    <property type="entry name" value="ANDROGLOBIN"/>
    <property type="match status" value="1"/>
</dbReference>
<feature type="region of interest" description="Disordered" evidence="2">
    <location>
        <begin position="154"/>
        <end position="175"/>
    </location>
</feature>
<evidence type="ECO:0000259" key="3">
    <source>
        <dbReference type="PROSITE" id="PS50203"/>
    </source>
</evidence>
<feature type="compositionally biased region" description="Low complexity" evidence="2">
    <location>
        <begin position="117"/>
        <end position="126"/>
    </location>
</feature>
<feature type="region of interest" description="Disordered" evidence="2">
    <location>
        <begin position="1"/>
        <end position="27"/>
    </location>
</feature>
<dbReference type="PROSITE" id="PS50203">
    <property type="entry name" value="CALPAIN_CAT"/>
    <property type="match status" value="1"/>
</dbReference>
<dbReference type="InterPro" id="IPR053033">
    <property type="entry name" value="Androglobin-like"/>
</dbReference>
<feature type="compositionally biased region" description="Basic and acidic residues" evidence="2">
    <location>
        <begin position="779"/>
        <end position="802"/>
    </location>
</feature>
<dbReference type="InterPro" id="IPR001300">
    <property type="entry name" value="Peptidase_C2_calpain_cat"/>
</dbReference>
<feature type="domain" description="Calpain catalytic" evidence="3">
    <location>
        <begin position="192"/>
        <end position="385"/>
    </location>
</feature>
<dbReference type="GO" id="GO:0006508">
    <property type="term" value="P:proteolysis"/>
    <property type="evidence" value="ECO:0007669"/>
    <property type="project" value="InterPro"/>
</dbReference>
<feature type="compositionally biased region" description="Basic and acidic residues" evidence="2">
    <location>
        <begin position="87"/>
        <end position="100"/>
    </location>
</feature>
<proteinExistence type="predicted"/>
<evidence type="ECO:0000313" key="4">
    <source>
        <dbReference type="EMBL" id="KAK3097866.1"/>
    </source>
</evidence>
<evidence type="ECO:0000313" key="5">
    <source>
        <dbReference type="Proteomes" id="UP001186944"/>
    </source>
</evidence>
<feature type="region of interest" description="Disordered" evidence="2">
    <location>
        <begin position="470"/>
        <end position="561"/>
    </location>
</feature>
<dbReference type="SUPFAM" id="SSF54001">
    <property type="entry name" value="Cysteine proteinases"/>
    <property type="match status" value="1"/>
</dbReference>
<reference evidence="4" key="1">
    <citation type="submission" date="2019-08" db="EMBL/GenBank/DDBJ databases">
        <title>The improved chromosome-level genome for the pearl oyster Pinctada fucata martensii using PacBio sequencing and Hi-C.</title>
        <authorList>
            <person name="Zheng Z."/>
        </authorList>
    </citation>
    <scope>NUCLEOTIDE SEQUENCE</scope>
    <source>
        <strain evidence="4">ZZ-2019</strain>
        <tissue evidence="4">Adductor muscle</tissue>
    </source>
</reference>
<dbReference type="EMBL" id="VSWD01000007">
    <property type="protein sequence ID" value="KAK3097866.1"/>
    <property type="molecule type" value="Genomic_DNA"/>
</dbReference>
<dbReference type="Proteomes" id="UP001186944">
    <property type="component" value="Unassembled WGS sequence"/>
</dbReference>
<feature type="compositionally biased region" description="Basic and acidic residues" evidence="2">
    <location>
        <begin position="709"/>
        <end position="729"/>
    </location>
</feature>
<organism evidence="4 5">
    <name type="scientific">Pinctada imbricata</name>
    <name type="common">Atlantic pearl-oyster</name>
    <name type="synonym">Pinctada martensii</name>
    <dbReference type="NCBI Taxonomy" id="66713"/>
    <lineage>
        <taxon>Eukaryota</taxon>
        <taxon>Metazoa</taxon>
        <taxon>Spiralia</taxon>
        <taxon>Lophotrochozoa</taxon>
        <taxon>Mollusca</taxon>
        <taxon>Bivalvia</taxon>
        <taxon>Autobranchia</taxon>
        <taxon>Pteriomorphia</taxon>
        <taxon>Pterioida</taxon>
        <taxon>Pterioidea</taxon>
        <taxon>Pteriidae</taxon>
        <taxon>Pinctada</taxon>
    </lineage>
</organism>
<dbReference type="AlphaFoldDB" id="A0AA88Y4S1"/>
<dbReference type="PANTHER" id="PTHR46298">
    <property type="entry name" value="ANDROGLOBIN"/>
    <property type="match status" value="1"/>
</dbReference>
<comment type="caution">
    <text evidence="4">The sequence shown here is derived from an EMBL/GenBank/DDBJ whole genome shotgun (WGS) entry which is preliminary data.</text>
</comment>
<gene>
    <name evidence="4" type="ORF">FSP39_014000</name>
</gene>
<name>A0AA88Y4S1_PINIB</name>
<feature type="compositionally biased region" description="Basic and acidic residues" evidence="2">
    <location>
        <begin position="154"/>
        <end position="164"/>
    </location>
</feature>
<feature type="region of interest" description="Disordered" evidence="2">
    <location>
        <begin position="608"/>
        <end position="852"/>
    </location>
</feature>
<sequence length="852" mass="94040">MSRKGSVSTVPPKRPTQGGKRVSLKDGTLVVPSWSRHSLGDIREGDVYYKTVNIYPSLPDNQEEIIVTIVKPGKDPRAGSSAGNHAVESRRGSFLGRDETSSPAVGRNESPSRDRAASIAASAGGPDSKRPKALIWPEWSEKEVNEEKWDVLHKGKGGKEDKGKSPVATVHFDDPEGKIDLPSSLRVDQQNWKRPSEFILDKTPVVVAEPEGLTAFDLVSANEHLHHSELMRYIISQIVALWEMSVEKNDNSDQCDISQPYEENLHTWRPWEHIYALSKVQKPPFVTVYNPYGKYVVRLYWMGCWRKIIVDDLMPFDENDNLLLPATTLQHELWPMLLTKALIKVASLDYTGGSQSSEFGDCSIIHSLTGWIPEAIPLQGFLTSDSAPTPGVNSLPSAGCGRASPLLTARQVLDKYFHLSAHPSSDIAAMPHGTAHRIKYGHISEVWELLKGSLPEWKLPLQEWEKQQLEQQELDKKDDGTQSEIAKENASEKDAVSKGDKAEKADSKSGKDGGKDKGGKDAKDKDKGKDKDKKDKDKDKGQKDKEKSTLEDSPIPDNPEVVVFGTYWSTPKYPVKVSVLGEMADASEKLRQNGLSHIYPHPVCITQTRSCPLEPPPPPEKIPAWKLIRPRKKKATPSDEPQSEPQPPKPIQCIEITSPFVNYKVSPVPIPTETHRPKSSLERGGTRSRPDTATHPIEESDENAPEPDPNQKKEDEELGIKEDIPKPEDTAQNELETSSKPSSPVGKEKRSKLISKPKDGKEAKDSRESPKQKRGSSAKGEKPKSAERVDSGSKKSKDEKKGTPPAPTNLSSDSGLAPPPPADPNAPGAEGEGQEGEEHKDDGQVYRGHFQS</sequence>
<feature type="region of interest" description="Disordered" evidence="2">
    <location>
        <begin position="73"/>
        <end position="132"/>
    </location>
</feature>
<feature type="compositionally biased region" description="Basic and acidic residues" evidence="2">
    <location>
        <begin position="470"/>
        <end position="550"/>
    </location>
</feature>
<feature type="compositionally biased region" description="Basic and acidic residues" evidence="2">
    <location>
        <begin position="673"/>
        <end position="698"/>
    </location>
</feature>